<organism evidence="2 3">
    <name type="scientific">Monosiga brevicollis</name>
    <name type="common">Choanoflagellate</name>
    <dbReference type="NCBI Taxonomy" id="81824"/>
    <lineage>
        <taxon>Eukaryota</taxon>
        <taxon>Choanoflagellata</taxon>
        <taxon>Craspedida</taxon>
        <taxon>Salpingoecidae</taxon>
        <taxon>Monosiga</taxon>
    </lineage>
</organism>
<dbReference type="IntAct" id="A9UR93">
    <property type="interactions" value="1"/>
</dbReference>
<dbReference type="Gene3D" id="1.20.5.170">
    <property type="match status" value="1"/>
</dbReference>
<evidence type="ECO:0000256" key="1">
    <source>
        <dbReference type="SAM" id="MobiDB-lite"/>
    </source>
</evidence>
<dbReference type="InParanoid" id="A9UR93"/>
<dbReference type="AlphaFoldDB" id="A9UR93"/>
<feature type="compositionally biased region" description="Low complexity" evidence="1">
    <location>
        <begin position="139"/>
        <end position="151"/>
    </location>
</feature>
<reference evidence="2 3" key="1">
    <citation type="journal article" date="2008" name="Nature">
        <title>The genome of the choanoflagellate Monosiga brevicollis and the origin of metazoans.</title>
        <authorList>
            <consortium name="JGI Sequencing"/>
            <person name="King N."/>
            <person name="Westbrook M.J."/>
            <person name="Young S.L."/>
            <person name="Kuo A."/>
            <person name="Abedin M."/>
            <person name="Chapman J."/>
            <person name="Fairclough S."/>
            <person name="Hellsten U."/>
            <person name="Isogai Y."/>
            <person name="Letunic I."/>
            <person name="Marr M."/>
            <person name="Pincus D."/>
            <person name="Putnam N."/>
            <person name="Rokas A."/>
            <person name="Wright K.J."/>
            <person name="Zuzow R."/>
            <person name="Dirks W."/>
            <person name="Good M."/>
            <person name="Goodstein D."/>
            <person name="Lemons D."/>
            <person name="Li W."/>
            <person name="Lyons J.B."/>
            <person name="Morris A."/>
            <person name="Nichols S."/>
            <person name="Richter D.J."/>
            <person name="Salamov A."/>
            <person name="Bork P."/>
            <person name="Lim W.A."/>
            <person name="Manning G."/>
            <person name="Miller W.T."/>
            <person name="McGinnis W."/>
            <person name="Shapiro H."/>
            <person name="Tjian R."/>
            <person name="Grigoriev I.V."/>
            <person name="Rokhsar D."/>
        </authorList>
    </citation>
    <scope>NUCLEOTIDE SEQUENCE [LARGE SCALE GENOMIC DNA]</scope>
    <source>
        <strain evidence="3">MX1 / ATCC 50154</strain>
    </source>
</reference>
<name>A9UR93_MONBE</name>
<dbReference type="EMBL" id="CH991544">
    <property type="protein sequence ID" value="EDQ91885.1"/>
    <property type="molecule type" value="Genomic_DNA"/>
</dbReference>
<dbReference type="KEGG" id="mbr:MONBRDRAFT_36000"/>
<evidence type="ECO:0008006" key="4">
    <source>
        <dbReference type="Google" id="ProtNLM"/>
    </source>
</evidence>
<feature type="compositionally biased region" description="Low complexity" evidence="1">
    <location>
        <begin position="280"/>
        <end position="294"/>
    </location>
</feature>
<protein>
    <recommendedName>
        <fullName evidence="4">BZIP domain-containing protein</fullName>
    </recommendedName>
</protein>
<dbReference type="GO" id="GO:0003700">
    <property type="term" value="F:DNA-binding transcription factor activity"/>
    <property type="evidence" value="ECO:0007669"/>
    <property type="project" value="InterPro"/>
</dbReference>
<feature type="region of interest" description="Disordered" evidence="1">
    <location>
        <begin position="128"/>
        <end position="163"/>
    </location>
</feature>
<feature type="compositionally biased region" description="Low complexity" evidence="1">
    <location>
        <begin position="8"/>
        <end position="22"/>
    </location>
</feature>
<sequence length="440" mass="46957">MWGGGAWNSAASSPTTTSTSNPLLNHLDLQVYHPSPSQLSAAAGAEGAVVGTTAGEGGFPFLPFALYSPSSSASSPLATNNVASLLRAKIAEMQRGAAIASFQHSQESMFHPSSRLRLSSTDDIATTGEEQLMQPSPFSGRRSGSGASRASVTNGSGFDSASSHAATGGAAGWAADLLTVNQDDLFRMLQEADPSLSVPHLSTIEGLNIEVSHSVNVDDLPTASGHTFDGFLQAINLASSVQPRDERTSDLLQPVVAISAALDDDTYRLMPMKQLFKGVGSEMGSTTSGSDTSSQPNTPLSFMTEHSGKRGSHSMSELDFKRKKLGSKRKPERDAFDSEEAFSLAWQEWRSVRQKNNAAVHKSRQKAKARRAVDRHAAREKERKAAQLAMEAEMLRKNVDVLIKAVRTPDTLTPIERAWVQTLSHSSTGPTLAGQCALYS</sequence>
<feature type="region of interest" description="Disordered" evidence="1">
    <location>
        <begin position="1"/>
        <end position="22"/>
    </location>
</feature>
<evidence type="ECO:0000313" key="2">
    <source>
        <dbReference type="EMBL" id="EDQ91885.1"/>
    </source>
</evidence>
<proteinExistence type="predicted"/>
<feature type="compositionally biased region" description="Basic residues" evidence="1">
    <location>
        <begin position="361"/>
        <end position="370"/>
    </location>
</feature>
<accession>A9UR93</accession>
<dbReference type="SUPFAM" id="SSF57959">
    <property type="entry name" value="Leucine zipper domain"/>
    <property type="match status" value="1"/>
</dbReference>
<dbReference type="RefSeq" id="XP_001743171.1">
    <property type="nucleotide sequence ID" value="XM_001743119.1"/>
</dbReference>
<dbReference type="InterPro" id="IPR046347">
    <property type="entry name" value="bZIP_sf"/>
</dbReference>
<keyword evidence="3" id="KW-1185">Reference proteome</keyword>
<feature type="region of interest" description="Disordered" evidence="1">
    <location>
        <begin position="357"/>
        <end position="376"/>
    </location>
</feature>
<dbReference type="Proteomes" id="UP000001357">
    <property type="component" value="Unassembled WGS sequence"/>
</dbReference>
<evidence type="ECO:0000313" key="3">
    <source>
        <dbReference type="Proteomes" id="UP000001357"/>
    </source>
</evidence>
<gene>
    <name evidence="2" type="ORF">MONBRDRAFT_36000</name>
</gene>
<feature type="region of interest" description="Disordered" evidence="1">
    <location>
        <begin position="280"/>
        <end position="337"/>
    </location>
</feature>
<dbReference type="GeneID" id="5888431"/>